<dbReference type="AlphaFoldDB" id="F0WNA6"/>
<dbReference type="InterPro" id="IPR036249">
    <property type="entry name" value="Thioredoxin-like_sf"/>
</dbReference>
<reference evidence="1" key="2">
    <citation type="submission" date="2011-02" db="EMBL/GenBank/DDBJ databases">
        <authorList>
            <person name="MacLean D."/>
        </authorList>
    </citation>
    <scope>NUCLEOTIDE SEQUENCE</scope>
</reference>
<protein>
    <submittedName>
        <fullName evidence="1">Uncharacterized protein AlNc14C168G7937</fullName>
    </submittedName>
</protein>
<gene>
    <name evidence="1" type="primary">AlNc14C168G7937</name>
    <name evidence="1" type="ORF">ALNC14_089380</name>
</gene>
<dbReference type="PANTHER" id="PTHR33875:SF2">
    <property type="entry name" value="ACR183CP"/>
    <property type="match status" value="1"/>
</dbReference>
<dbReference type="PANTHER" id="PTHR33875">
    <property type="entry name" value="OS09G0542200 PROTEIN"/>
    <property type="match status" value="1"/>
</dbReference>
<dbReference type="CDD" id="cd02972">
    <property type="entry name" value="DsbA_family"/>
    <property type="match status" value="1"/>
</dbReference>
<name>F0WNA6_9STRA</name>
<dbReference type="SUPFAM" id="SSF52833">
    <property type="entry name" value="Thioredoxin-like"/>
    <property type="match status" value="1"/>
</dbReference>
<proteinExistence type="predicted"/>
<accession>F0WNA6</accession>
<sequence length="239" mass="27470">MPMLKHVLGKRIYLIRTPHIQAISMLAIKVVLLLQLLCVQAQLPILTKPAGFRMNNCSLSARIQLEAFIDPLCRSSKFSHPILKNLSTHYKPDEVCIRIVPFPLIFHVHTYEVTTALYQVVNALEDSVFVEWLEAIYEVQDVFLYTNGPNFTRLQVREKVHEVANKTFPNLANSPWTEESARLHAKDQLILDWRYSCSQGAYGTGLFTLNGVLLEAEKGYWEFEDWHPFLHGLLHPVSN</sequence>
<organism evidence="1">
    <name type="scientific">Albugo laibachii Nc14</name>
    <dbReference type="NCBI Taxonomy" id="890382"/>
    <lineage>
        <taxon>Eukaryota</taxon>
        <taxon>Sar</taxon>
        <taxon>Stramenopiles</taxon>
        <taxon>Oomycota</taxon>
        <taxon>Peronosporomycetes</taxon>
        <taxon>Albuginales</taxon>
        <taxon>Albuginaceae</taxon>
        <taxon>Albugo</taxon>
    </lineage>
</organism>
<dbReference type="EMBL" id="FR824213">
    <property type="protein sequence ID" value="CCA22795.1"/>
    <property type="molecule type" value="Genomic_DNA"/>
</dbReference>
<evidence type="ECO:0000313" key="1">
    <source>
        <dbReference type="EMBL" id="CCA22795.1"/>
    </source>
</evidence>
<dbReference type="HOGENOM" id="CLU_074689_1_0_1"/>
<reference evidence="1" key="1">
    <citation type="journal article" date="2011" name="PLoS Biol.">
        <title>Gene gain and loss during evolution of obligate parasitism in the white rust pathogen of Arabidopsis thaliana.</title>
        <authorList>
            <person name="Kemen E."/>
            <person name="Gardiner A."/>
            <person name="Schultz-Larsen T."/>
            <person name="Kemen A.C."/>
            <person name="Balmuth A.L."/>
            <person name="Robert-Seilaniantz A."/>
            <person name="Bailey K."/>
            <person name="Holub E."/>
            <person name="Studholme D.J."/>
            <person name="Maclean D."/>
            <person name="Jones J.D."/>
        </authorList>
    </citation>
    <scope>NUCLEOTIDE SEQUENCE</scope>
</reference>
<dbReference type="Gene3D" id="3.40.30.10">
    <property type="entry name" value="Glutaredoxin"/>
    <property type="match status" value="1"/>
</dbReference>